<evidence type="ECO:0000256" key="4">
    <source>
        <dbReference type="ARBA" id="ARBA00023125"/>
    </source>
</evidence>
<evidence type="ECO:0000313" key="11">
    <source>
        <dbReference type="Proteomes" id="UP000223968"/>
    </source>
</evidence>
<dbReference type="EMBL" id="PDNB01000004">
    <property type="protein sequence ID" value="PGH18415.1"/>
    <property type="molecule type" value="Genomic_DNA"/>
</dbReference>
<feature type="domain" description="Zn(2)-C6 fungal-type" evidence="9">
    <location>
        <begin position="166"/>
        <end position="197"/>
    </location>
</feature>
<feature type="compositionally biased region" description="Pro residues" evidence="8">
    <location>
        <begin position="480"/>
        <end position="490"/>
    </location>
</feature>
<feature type="compositionally biased region" description="Low complexity" evidence="8">
    <location>
        <begin position="433"/>
        <end position="442"/>
    </location>
</feature>
<dbReference type="Proteomes" id="UP000223968">
    <property type="component" value="Unassembled WGS sequence"/>
</dbReference>
<dbReference type="GO" id="GO:0000981">
    <property type="term" value="F:DNA-binding transcription factor activity, RNA polymerase II-specific"/>
    <property type="evidence" value="ECO:0007669"/>
    <property type="project" value="InterPro"/>
</dbReference>
<feature type="compositionally biased region" description="Pro residues" evidence="8">
    <location>
        <begin position="443"/>
        <end position="454"/>
    </location>
</feature>
<reference evidence="10 11" key="1">
    <citation type="submission" date="2017-10" db="EMBL/GenBank/DDBJ databases">
        <title>Comparative genomics in systemic dimorphic fungi from Ajellomycetaceae.</title>
        <authorList>
            <person name="Munoz J.F."/>
            <person name="Mcewen J.G."/>
            <person name="Clay O.K."/>
            <person name="Cuomo C.A."/>
        </authorList>
    </citation>
    <scope>NUCLEOTIDE SEQUENCE [LARGE SCALE GENOMIC DNA]</scope>
    <source>
        <strain evidence="10 11">UAMH5409</strain>
    </source>
</reference>
<dbReference type="PROSITE" id="PS50048">
    <property type="entry name" value="ZN2_CY6_FUNGAL_2"/>
    <property type="match status" value="1"/>
</dbReference>
<keyword evidence="4" id="KW-0238">DNA-binding</keyword>
<feature type="region of interest" description="Disordered" evidence="8">
    <location>
        <begin position="1"/>
        <end position="23"/>
    </location>
</feature>
<evidence type="ECO:0000256" key="1">
    <source>
        <dbReference type="ARBA" id="ARBA00022723"/>
    </source>
</evidence>
<keyword evidence="6" id="KW-0539">Nucleus</keyword>
<feature type="compositionally biased region" description="Low complexity" evidence="8">
    <location>
        <begin position="380"/>
        <end position="404"/>
    </location>
</feature>
<dbReference type="Gene3D" id="4.10.240.10">
    <property type="entry name" value="Zn(2)-C6 fungal-type DNA-binding domain"/>
    <property type="match status" value="1"/>
</dbReference>
<feature type="region of interest" description="Disordered" evidence="8">
    <location>
        <begin position="47"/>
        <end position="100"/>
    </location>
</feature>
<evidence type="ECO:0000256" key="6">
    <source>
        <dbReference type="ARBA" id="ARBA00023242"/>
    </source>
</evidence>
<dbReference type="PANTHER" id="PTHR47659:SF4">
    <property type="entry name" value="ZN(II)2CYS6 TRANSCRIPTION FACTOR (EUROFUNG)"/>
    <property type="match status" value="1"/>
</dbReference>
<comment type="caution">
    <text evidence="10">The sequence shown here is derived from an EMBL/GenBank/DDBJ whole genome shotgun (WGS) entry which is preliminary data.</text>
</comment>
<dbReference type="SUPFAM" id="SSF57701">
    <property type="entry name" value="Zn2/Cys6 DNA-binding domain"/>
    <property type="match status" value="1"/>
</dbReference>
<keyword evidence="1" id="KW-0479">Metal-binding</keyword>
<dbReference type="STRING" id="1447875.A0A2B7YAY2"/>
<evidence type="ECO:0000313" key="10">
    <source>
        <dbReference type="EMBL" id="PGH18415.1"/>
    </source>
</evidence>
<accession>A0A2B7YAY2</accession>
<feature type="region of interest" description="Disordered" evidence="8">
    <location>
        <begin position="206"/>
        <end position="574"/>
    </location>
</feature>
<feature type="compositionally biased region" description="Pro residues" evidence="8">
    <location>
        <begin position="290"/>
        <end position="302"/>
    </location>
</feature>
<evidence type="ECO:0000256" key="7">
    <source>
        <dbReference type="ARBA" id="ARBA00037475"/>
    </source>
</evidence>
<dbReference type="GO" id="GO:0008270">
    <property type="term" value="F:zinc ion binding"/>
    <property type="evidence" value="ECO:0007669"/>
    <property type="project" value="InterPro"/>
</dbReference>
<keyword evidence="5" id="KW-0804">Transcription</keyword>
<keyword evidence="2" id="KW-0862">Zinc</keyword>
<evidence type="ECO:0000256" key="8">
    <source>
        <dbReference type="SAM" id="MobiDB-lite"/>
    </source>
</evidence>
<organism evidence="10 11">
    <name type="scientific">Helicocarpus griseus UAMH5409</name>
    <dbReference type="NCBI Taxonomy" id="1447875"/>
    <lineage>
        <taxon>Eukaryota</taxon>
        <taxon>Fungi</taxon>
        <taxon>Dikarya</taxon>
        <taxon>Ascomycota</taxon>
        <taxon>Pezizomycotina</taxon>
        <taxon>Eurotiomycetes</taxon>
        <taxon>Eurotiomycetidae</taxon>
        <taxon>Onygenales</taxon>
        <taxon>Ajellomycetaceae</taxon>
        <taxon>Helicocarpus</taxon>
    </lineage>
</organism>
<dbReference type="InterPro" id="IPR001138">
    <property type="entry name" value="Zn2Cys6_DnaBD"/>
</dbReference>
<dbReference type="InterPro" id="IPR036864">
    <property type="entry name" value="Zn2-C6_fun-type_DNA-bd_sf"/>
</dbReference>
<dbReference type="OrthoDB" id="5575144at2759"/>
<evidence type="ECO:0000256" key="2">
    <source>
        <dbReference type="ARBA" id="ARBA00022833"/>
    </source>
</evidence>
<gene>
    <name evidence="10" type="ORF">AJ79_00484</name>
</gene>
<sequence length="574" mass="61969">MHSIRSAGRPLPFTPFGQAHGPSSDPLRFSLNLSLSDTSFPLSLRAPYLSPPMSGSPSPENRFDPLRGDRRRKRSHSPIPTTAHGAAQPLLSYAEPPTRAPGPDVLLSDSRRLSTGHHSGMSIIGLPAIEDTQLRPTLQTGALLPPRTNPLPPRSTRRAKAHVASACVNCKRKHLGCDSARPCRRCISAGKETTCVDVVHKRRGRPPLKAEEGPLRPYEPTFNHPETSRPQPHSTSPISQFYSSHRRASSSREIRPSTELRLSRTSSDIGGEYGRPRPSPAASNAHMWAPPTPSRAIPPSPPISSSFPGQAPLSIGSSQHSGAHNTPLFSPERRASAYFLRDVGDISRPMPPFRGEKLPPNQSPRQYQHHAPAPPPPSGAPYFSGPGSPHGPLSSPPLSASSSARNFPFSGPGQSQILLPPLKPSTTGPEFESSQSSQRVPSAPAPSPAPPPSLPSLQTGRQPPSRVDQIQELEDSRPHPTQPPFQPAPFSPGSSGPRLLDSYRPAPLPPPAQPQSQPQPQQQPSLRRQSSFSAADTWQPAQQEKTPPTNDPERETESRPAKRQKMALGDMVND</sequence>
<name>A0A2B7YAY2_9EURO</name>
<protein>
    <recommendedName>
        <fullName evidence="9">Zn(2)-C6 fungal-type domain-containing protein</fullName>
    </recommendedName>
</protein>
<feature type="compositionally biased region" description="Basic and acidic residues" evidence="8">
    <location>
        <begin position="250"/>
        <end position="262"/>
    </location>
</feature>
<feature type="compositionally biased region" description="Low complexity" evidence="8">
    <location>
        <begin position="514"/>
        <end position="531"/>
    </location>
</feature>
<dbReference type="CDD" id="cd00067">
    <property type="entry name" value="GAL4"/>
    <property type="match status" value="1"/>
</dbReference>
<evidence type="ECO:0000256" key="5">
    <source>
        <dbReference type="ARBA" id="ARBA00023163"/>
    </source>
</evidence>
<dbReference type="GO" id="GO:0003677">
    <property type="term" value="F:DNA binding"/>
    <property type="evidence" value="ECO:0007669"/>
    <property type="project" value="UniProtKB-KW"/>
</dbReference>
<feature type="compositionally biased region" description="Polar residues" evidence="8">
    <location>
        <begin position="315"/>
        <end position="328"/>
    </location>
</feature>
<dbReference type="AlphaFoldDB" id="A0A2B7YAY2"/>
<feature type="compositionally biased region" description="Polar residues" evidence="8">
    <location>
        <begin position="532"/>
        <end position="548"/>
    </location>
</feature>
<comment type="function">
    <text evidence="7">Transcription factor which regulates nonfermentable carbon utilization. Activator of gluconeogenetic genes.</text>
</comment>
<evidence type="ECO:0000256" key="3">
    <source>
        <dbReference type="ARBA" id="ARBA00023015"/>
    </source>
</evidence>
<feature type="compositionally biased region" description="Polar residues" evidence="8">
    <location>
        <begin position="224"/>
        <end position="243"/>
    </location>
</feature>
<dbReference type="InterPro" id="IPR050335">
    <property type="entry name" value="ERT1_acuK_gluconeogen_tf"/>
</dbReference>
<dbReference type="PANTHER" id="PTHR47659">
    <property type="entry name" value="ZN(II)2CYS6 TRANSCRIPTION FACTOR (EUROFUNG)-RELATED"/>
    <property type="match status" value="1"/>
</dbReference>
<feature type="compositionally biased region" description="Basic and acidic residues" evidence="8">
    <location>
        <begin position="551"/>
        <end position="560"/>
    </location>
</feature>
<dbReference type="SMART" id="SM00066">
    <property type="entry name" value="GAL4"/>
    <property type="match status" value="1"/>
</dbReference>
<dbReference type="Pfam" id="PF00172">
    <property type="entry name" value="Zn_clus"/>
    <property type="match status" value="1"/>
</dbReference>
<keyword evidence="3" id="KW-0805">Transcription regulation</keyword>
<proteinExistence type="predicted"/>
<dbReference type="PROSITE" id="PS00463">
    <property type="entry name" value="ZN2_CY6_FUNGAL_1"/>
    <property type="match status" value="1"/>
</dbReference>
<keyword evidence="11" id="KW-1185">Reference proteome</keyword>
<evidence type="ECO:0000259" key="9">
    <source>
        <dbReference type="PROSITE" id="PS50048"/>
    </source>
</evidence>